<evidence type="ECO:0000313" key="2">
    <source>
        <dbReference type="Proteomes" id="UP000283269"/>
    </source>
</evidence>
<dbReference type="AlphaFoldDB" id="A0A409WNJ9"/>
<comment type="caution">
    <text evidence="1">The sequence shown here is derived from an EMBL/GenBank/DDBJ whole genome shotgun (WGS) entry which is preliminary data.</text>
</comment>
<protein>
    <submittedName>
        <fullName evidence="1">Uncharacterized protein</fullName>
    </submittedName>
</protein>
<gene>
    <name evidence="1" type="ORF">CVT25_001505</name>
</gene>
<reference evidence="1 2" key="1">
    <citation type="journal article" date="2018" name="Evol. Lett.">
        <title>Horizontal gene cluster transfer increased hallucinogenic mushroom diversity.</title>
        <authorList>
            <person name="Reynolds H.T."/>
            <person name="Vijayakumar V."/>
            <person name="Gluck-Thaler E."/>
            <person name="Korotkin H.B."/>
            <person name="Matheny P.B."/>
            <person name="Slot J.C."/>
        </authorList>
    </citation>
    <scope>NUCLEOTIDE SEQUENCE [LARGE SCALE GENOMIC DNA]</scope>
    <source>
        <strain evidence="1 2">2631</strain>
    </source>
</reference>
<organism evidence="1 2">
    <name type="scientific">Psilocybe cyanescens</name>
    <dbReference type="NCBI Taxonomy" id="93625"/>
    <lineage>
        <taxon>Eukaryota</taxon>
        <taxon>Fungi</taxon>
        <taxon>Dikarya</taxon>
        <taxon>Basidiomycota</taxon>
        <taxon>Agaricomycotina</taxon>
        <taxon>Agaricomycetes</taxon>
        <taxon>Agaricomycetidae</taxon>
        <taxon>Agaricales</taxon>
        <taxon>Agaricineae</taxon>
        <taxon>Strophariaceae</taxon>
        <taxon>Psilocybe</taxon>
    </lineage>
</organism>
<evidence type="ECO:0000313" key="1">
    <source>
        <dbReference type="EMBL" id="PPQ80076.1"/>
    </source>
</evidence>
<name>A0A409WNJ9_PSICY</name>
<dbReference type="InParanoid" id="A0A409WNJ9"/>
<proteinExistence type="predicted"/>
<keyword evidence="2" id="KW-1185">Reference proteome</keyword>
<dbReference type="EMBL" id="NHYD01003349">
    <property type="protein sequence ID" value="PPQ80076.1"/>
    <property type="molecule type" value="Genomic_DNA"/>
</dbReference>
<dbReference type="OrthoDB" id="10440708at2759"/>
<sequence length="225" mass="25270">MSFNITAAFGSIQAPTWSYIPQEEHAVRCRTLSLWIGQHPDHGDVAEAVALQIGGVENLQPPVESLVISTRTSFWISGLAARIESATPRSVLFTEIRLTEEGYLGLERSLVYFRGQCLSGPPTYSSVSVPMEQLVLNGARNPAIFATVHGMQSHLRTLYVVPPWDMSTFFQRRTQYFDEIVLILSSLDSLQDLYLPENIFDKDEWDDIFSAFTDRGNSIPNIARL</sequence>
<accession>A0A409WNJ9</accession>
<dbReference type="Proteomes" id="UP000283269">
    <property type="component" value="Unassembled WGS sequence"/>
</dbReference>